<feature type="active site" description="Proton acceptor" evidence="4">
    <location>
        <position position="200"/>
    </location>
</feature>
<dbReference type="AlphaFoldDB" id="A0A420E922"/>
<comment type="caution">
    <text evidence="4">Lacks conserved residue(s) required for the propagation of feature annotation.</text>
</comment>
<reference evidence="6 7" key="1">
    <citation type="submission" date="2018-09" db="EMBL/GenBank/DDBJ databases">
        <authorList>
            <person name="Wang Z."/>
        </authorList>
    </citation>
    <scope>NUCLEOTIDE SEQUENCE [LARGE SCALE GENOMIC DNA]</scope>
    <source>
        <strain evidence="6 7">ALS 81</strain>
    </source>
</reference>
<evidence type="ECO:0000259" key="5">
    <source>
        <dbReference type="PROSITE" id="PS51635"/>
    </source>
</evidence>
<feature type="domain" description="PNPLA" evidence="5">
    <location>
        <begin position="1"/>
        <end position="213"/>
    </location>
</feature>
<evidence type="ECO:0000256" key="3">
    <source>
        <dbReference type="ARBA" id="ARBA00023098"/>
    </source>
</evidence>
<evidence type="ECO:0000256" key="1">
    <source>
        <dbReference type="ARBA" id="ARBA00022801"/>
    </source>
</evidence>
<feature type="short sequence motif" description="GXSXG" evidence="4">
    <location>
        <begin position="36"/>
        <end position="40"/>
    </location>
</feature>
<dbReference type="Gene3D" id="3.40.1090.10">
    <property type="entry name" value="Cytosolic phospholipase A2 catalytic domain"/>
    <property type="match status" value="1"/>
</dbReference>
<name>A0A420E922_9ALTE</name>
<dbReference type="InterPro" id="IPR050301">
    <property type="entry name" value="NTE"/>
</dbReference>
<dbReference type="InterPro" id="IPR002641">
    <property type="entry name" value="PNPLA_dom"/>
</dbReference>
<evidence type="ECO:0000313" key="6">
    <source>
        <dbReference type="EMBL" id="RKF15935.1"/>
    </source>
</evidence>
<sequence length="370" mass="41363">MLTGGGARGAYQIGVLKAISELYPRNHGIPFPIVCGTSAGSINATALACYASCFRLGVKKLESIWGRFHCHQVYHSDFIRMTAQLLRMATRGLRADYATKHSFSLLNNRPLRDLLDAYLPYARIERNVHQGHLHALSINASDYATTNNVSFFQGHHSLKQWHSHSRYSQRVKINTNQLMASAAVPIVFPAIRVNQSYFGDGSVHQPSPLSPAIQLGADKILCIHLKPQSQFSASSKLTRAPNSADIAGKLLDGIFSDTLDSDLDQLQRINFSLDQMDSHHQHELKLRPIETLSIRPQHDFDAIAQAHFECFPFAMRSILRTVGINQNSSSSIASYLLFEARHTQELMRCGYIDGQAMANEIFEFLKPETN</sequence>
<evidence type="ECO:0000313" key="7">
    <source>
        <dbReference type="Proteomes" id="UP000286482"/>
    </source>
</evidence>
<dbReference type="Pfam" id="PF01734">
    <property type="entry name" value="Patatin"/>
    <property type="match status" value="1"/>
</dbReference>
<organism evidence="6 7">
    <name type="scientific">Alginatibacterium sediminis</name>
    <dbReference type="NCBI Taxonomy" id="2164068"/>
    <lineage>
        <taxon>Bacteria</taxon>
        <taxon>Pseudomonadati</taxon>
        <taxon>Pseudomonadota</taxon>
        <taxon>Gammaproteobacteria</taxon>
        <taxon>Alteromonadales</taxon>
        <taxon>Alteromonadaceae</taxon>
        <taxon>Alginatibacterium</taxon>
    </lineage>
</organism>
<accession>A0A420E922</accession>
<keyword evidence="7" id="KW-1185">Reference proteome</keyword>
<keyword evidence="2 4" id="KW-0442">Lipid degradation</keyword>
<comment type="caution">
    <text evidence="6">The sequence shown here is derived from an EMBL/GenBank/DDBJ whole genome shotgun (WGS) entry which is preliminary data.</text>
</comment>
<proteinExistence type="predicted"/>
<evidence type="ECO:0000256" key="4">
    <source>
        <dbReference type="PROSITE-ProRule" id="PRU01161"/>
    </source>
</evidence>
<dbReference type="GO" id="GO:0016042">
    <property type="term" value="P:lipid catabolic process"/>
    <property type="evidence" value="ECO:0007669"/>
    <property type="project" value="UniProtKB-UniRule"/>
</dbReference>
<dbReference type="OrthoDB" id="9798773at2"/>
<dbReference type="InterPro" id="IPR016035">
    <property type="entry name" value="Acyl_Trfase/lysoPLipase"/>
</dbReference>
<dbReference type="Proteomes" id="UP000286482">
    <property type="component" value="Unassembled WGS sequence"/>
</dbReference>
<dbReference type="PROSITE" id="PS51635">
    <property type="entry name" value="PNPLA"/>
    <property type="match status" value="1"/>
</dbReference>
<feature type="short sequence motif" description="GXGXXG" evidence="4">
    <location>
        <begin position="4"/>
        <end position="9"/>
    </location>
</feature>
<evidence type="ECO:0000256" key="2">
    <source>
        <dbReference type="ARBA" id="ARBA00022963"/>
    </source>
</evidence>
<dbReference type="SUPFAM" id="SSF52151">
    <property type="entry name" value="FabD/lysophospholipase-like"/>
    <property type="match status" value="1"/>
</dbReference>
<keyword evidence="3 4" id="KW-0443">Lipid metabolism</keyword>
<dbReference type="GO" id="GO:0016787">
    <property type="term" value="F:hydrolase activity"/>
    <property type="evidence" value="ECO:0007669"/>
    <property type="project" value="UniProtKB-UniRule"/>
</dbReference>
<keyword evidence="1 4" id="KW-0378">Hydrolase</keyword>
<dbReference type="EMBL" id="RAQO01000008">
    <property type="protein sequence ID" value="RKF15935.1"/>
    <property type="molecule type" value="Genomic_DNA"/>
</dbReference>
<gene>
    <name evidence="6" type="ORF">DBZ36_13975</name>
</gene>
<dbReference type="PANTHER" id="PTHR14226:SF57">
    <property type="entry name" value="BLR7027 PROTEIN"/>
    <property type="match status" value="1"/>
</dbReference>
<dbReference type="PANTHER" id="PTHR14226">
    <property type="entry name" value="NEUROPATHY TARGET ESTERASE/SWISS CHEESE D.MELANOGASTER"/>
    <property type="match status" value="1"/>
</dbReference>
<protein>
    <submittedName>
        <fullName evidence="6">Patatin-like phospholipase family protein</fullName>
    </submittedName>
</protein>
<feature type="active site" description="Nucleophile" evidence="4">
    <location>
        <position position="38"/>
    </location>
</feature>